<name>A0AAN7SAS0_9COLE</name>
<evidence type="ECO:0000313" key="7">
    <source>
        <dbReference type="Proteomes" id="UP001353858"/>
    </source>
</evidence>
<organism evidence="6 7">
    <name type="scientific">Aquatica leii</name>
    <dbReference type="NCBI Taxonomy" id="1421715"/>
    <lineage>
        <taxon>Eukaryota</taxon>
        <taxon>Metazoa</taxon>
        <taxon>Ecdysozoa</taxon>
        <taxon>Arthropoda</taxon>
        <taxon>Hexapoda</taxon>
        <taxon>Insecta</taxon>
        <taxon>Pterygota</taxon>
        <taxon>Neoptera</taxon>
        <taxon>Endopterygota</taxon>
        <taxon>Coleoptera</taxon>
        <taxon>Polyphaga</taxon>
        <taxon>Elateriformia</taxon>
        <taxon>Elateroidea</taxon>
        <taxon>Lampyridae</taxon>
        <taxon>Luciolinae</taxon>
        <taxon>Aquatica</taxon>
    </lineage>
</organism>
<accession>A0AAN7SAS0</accession>
<evidence type="ECO:0000256" key="5">
    <source>
        <dbReference type="ARBA" id="ARBA00025730"/>
    </source>
</evidence>
<keyword evidence="4" id="KW-0539">Nucleus</keyword>
<sequence>MEHFGNLDEQSENHTQTLGQSLDNFLQQLEHYTSTIPDAVTAHILQRAGFEPKDPRLLRLISIAAQKFISDIANDALLYCKMRSSSHSSSKKTGPKDQRYCLTLEDLSSTTFGMTFRQPHYYI</sequence>
<evidence type="ECO:0000256" key="4">
    <source>
        <dbReference type="ARBA" id="ARBA00023242"/>
    </source>
</evidence>
<dbReference type="InterPro" id="IPR003923">
    <property type="entry name" value="TAF10"/>
</dbReference>
<comment type="similarity">
    <text evidence="5">Belongs to the TAF10 family.</text>
</comment>
<keyword evidence="7" id="KW-1185">Reference proteome</keyword>
<evidence type="ECO:0000313" key="6">
    <source>
        <dbReference type="EMBL" id="KAK4871532.1"/>
    </source>
</evidence>
<proteinExistence type="inferred from homology"/>
<evidence type="ECO:0000256" key="1">
    <source>
        <dbReference type="ARBA" id="ARBA00004123"/>
    </source>
</evidence>
<protein>
    <recommendedName>
        <fullName evidence="8">Transcription initiation factor TFIID subunit 10</fullName>
    </recommendedName>
</protein>
<dbReference type="EMBL" id="JARPUR010000008">
    <property type="protein sequence ID" value="KAK4871532.1"/>
    <property type="molecule type" value="Genomic_DNA"/>
</dbReference>
<dbReference type="GO" id="GO:0005669">
    <property type="term" value="C:transcription factor TFIID complex"/>
    <property type="evidence" value="ECO:0007669"/>
    <property type="project" value="TreeGrafter"/>
</dbReference>
<evidence type="ECO:0000256" key="3">
    <source>
        <dbReference type="ARBA" id="ARBA00023163"/>
    </source>
</evidence>
<dbReference type="Proteomes" id="UP001353858">
    <property type="component" value="Unassembled WGS sequence"/>
</dbReference>
<gene>
    <name evidence="6" type="ORF">RN001_015656</name>
</gene>
<comment type="caution">
    <text evidence="6">The sequence shown here is derived from an EMBL/GenBank/DDBJ whole genome shotgun (WGS) entry which is preliminary data.</text>
</comment>
<evidence type="ECO:0008006" key="8">
    <source>
        <dbReference type="Google" id="ProtNLM"/>
    </source>
</evidence>
<dbReference type="Pfam" id="PF03540">
    <property type="entry name" value="TAF10"/>
    <property type="match status" value="1"/>
</dbReference>
<dbReference type="GO" id="GO:0016251">
    <property type="term" value="F:RNA polymerase II general transcription initiation factor activity"/>
    <property type="evidence" value="ECO:0007669"/>
    <property type="project" value="TreeGrafter"/>
</dbReference>
<dbReference type="PANTHER" id="PTHR21242">
    <property type="entry name" value="TRANSCRIPTION INITIATION FACTOR TFIID SUBUNIT 10"/>
    <property type="match status" value="1"/>
</dbReference>
<dbReference type="AlphaFoldDB" id="A0AAN7SAS0"/>
<keyword evidence="2" id="KW-0805">Transcription regulation</keyword>
<reference evidence="7" key="1">
    <citation type="submission" date="2023-01" db="EMBL/GenBank/DDBJ databases">
        <title>Key to firefly adult light organ development and bioluminescence: homeobox transcription factors regulate luciferase expression and transportation to peroxisome.</title>
        <authorList>
            <person name="Fu X."/>
        </authorList>
    </citation>
    <scope>NUCLEOTIDE SEQUENCE [LARGE SCALE GENOMIC DNA]</scope>
</reference>
<comment type="subcellular location">
    <subcellularLocation>
        <location evidence="1">Nucleus</location>
    </subcellularLocation>
</comment>
<dbReference type="PRINTS" id="PR01443">
    <property type="entry name" value="TFIID30KDSUB"/>
</dbReference>
<dbReference type="GO" id="GO:0000124">
    <property type="term" value="C:SAGA complex"/>
    <property type="evidence" value="ECO:0007669"/>
    <property type="project" value="TreeGrafter"/>
</dbReference>
<dbReference type="GO" id="GO:0006367">
    <property type="term" value="P:transcription initiation at RNA polymerase II promoter"/>
    <property type="evidence" value="ECO:0007669"/>
    <property type="project" value="TreeGrafter"/>
</dbReference>
<dbReference type="PANTHER" id="PTHR21242:SF0">
    <property type="entry name" value="TRANSCRIPTION INITIATION FACTOR TFIID SUBUNIT 10"/>
    <property type="match status" value="1"/>
</dbReference>
<keyword evidence="3" id="KW-0804">Transcription</keyword>
<evidence type="ECO:0000256" key="2">
    <source>
        <dbReference type="ARBA" id="ARBA00023015"/>
    </source>
</evidence>
<dbReference type="CDD" id="cd07982">
    <property type="entry name" value="HFD_TAF10"/>
    <property type="match status" value="1"/>
</dbReference>
<dbReference type="GO" id="GO:1990841">
    <property type="term" value="F:promoter-specific chromatin binding"/>
    <property type="evidence" value="ECO:0007669"/>
    <property type="project" value="TreeGrafter"/>
</dbReference>